<name>A0AAV6WNW9_9LAMI</name>
<dbReference type="GO" id="GO:0003700">
    <property type="term" value="F:DNA-binding transcription factor activity"/>
    <property type="evidence" value="ECO:0007669"/>
    <property type="project" value="TreeGrafter"/>
</dbReference>
<accession>A0AAV6WNW9</accession>
<comment type="caution">
    <text evidence="3">The sequence shown here is derived from an EMBL/GenBank/DDBJ whole genome shotgun (WGS) entry which is preliminary data.</text>
</comment>
<evidence type="ECO:0000256" key="1">
    <source>
        <dbReference type="ARBA" id="ARBA00004123"/>
    </source>
</evidence>
<dbReference type="Proteomes" id="UP000826271">
    <property type="component" value="Unassembled WGS sequence"/>
</dbReference>
<gene>
    <name evidence="3" type="ORF">BUALT_Bualt14G0026000</name>
</gene>
<dbReference type="GO" id="GO:0005634">
    <property type="term" value="C:nucleus"/>
    <property type="evidence" value="ECO:0007669"/>
    <property type="project" value="UniProtKB-SubCell"/>
</dbReference>
<evidence type="ECO:0000313" key="4">
    <source>
        <dbReference type="Proteomes" id="UP000826271"/>
    </source>
</evidence>
<dbReference type="InterPro" id="IPR024097">
    <property type="entry name" value="bHLH_ZIP_TF"/>
</dbReference>
<reference evidence="3" key="1">
    <citation type="submission" date="2019-10" db="EMBL/GenBank/DDBJ databases">
        <authorList>
            <person name="Zhang R."/>
            <person name="Pan Y."/>
            <person name="Wang J."/>
            <person name="Ma R."/>
            <person name="Yu S."/>
        </authorList>
    </citation>
    <scope>NUCLEOTIDE SEQUENCE</scope>
    <source>
        <strain evidence="3">LA-IB0</strain>
        <tissue evidence="3">Leaf</tissue>
    </source>
</reference>
<proteinExistence type="predicted"/>
<dbReference type="PANTHER" id="PTHR12565:SF184">
    <property type="entry name" value="BHLH TRANSCRIPTION FACTOR"/>
    <property type="match status" value="1"/>
</dbReference>
<sequence>MEKAQNMFVNEQGKTHEEKRSNEYFINPIPTNWEMNNSSSYSLMDQNDGFESALSSMVSSPTATATNNGGGENNIVVLRELIGRLGSICNSSSSCPAPGDIISSSSSSSPHPTYNNYTSANTSCYSTPLNSPPKLSSNNNKNLMLMTMTMENGGNMQQQQQQHFPNFSTDPGFAQRAATFSSFANNNNTTFQSVSNPLQEADRKFRSSNSRIQCDSMQNSPSVSDHHQHILPPPPGDGINSRKRKSIIPKAGLKGKDTPAPAPKDANVTGKAVMLDEIINYVQSLQRQVEFLSMKLATINPRMDLNMEAAALMSKDMFQPRHNIYPPSDTYPFQSQPNLHTNGTQTPNNFNAPIHNFSQPASQMSTFWEDDLHSIVQMGFGQHQTQNFQGTVEMKVEL</sequence>
<organism evidence="3 4">
    <name type="scientific">Buddleja alternifolia</name>
    <dbReference type="NCBI Taxonomy" id="168488"/>
    <lineage>
        <taxon>Eukaryota</taxon>
        <taxon>Viridiplantae</taxon>
        <taxon>Streptophyta</taxon>
        <taxon>Embryophyta</taxon>
        <taxon>Tracheophyta</taxon>
        <taxon>Spermatophyta</taxon>
        <taxon>Magnoliopsida</taxon>
        <taxon>eudicotyledons</taxon>
        <taxon>Gunneridae</taxon>
        <taxon>Pentapetalae</taxon>
        <taxon>asterids</taxon>
        <taxon>lamiids</taxon>
        <taxon>Lamiales</taxon>
        <taxon>Scrophulariaceae</taxon>
        <taxon>Buddlejeae</taxon>
        <taxon>Buddleja</taxon>
    </lineage>
</organism>
<keyword evidence="4" id="KW-1185">Reference proteome</keyword>
<comment type="subcellular location">
    <subcellularLocation>
        <location evidence="1">Nucleus</location>
    </subcellularLocation>
</comment>
<dbReference type="EMBL" id="WHWC01000014">
    <property type="protein sequence ID" value="KAG8369559.1"/>
    <property type="molecule type" value="Genomic_DNA"/>
</dbReference>
<dbReference type="AlphaFoldDB" id="A0AAV6WNW9"/>
<protein>
    <submittedName>
        <fullName evidence="3">Uncharacterized protein</fullName>
    </submittedName>
</protein>
<evidence type="ECO:0000313" key="3">
    <source>
        <dbReference type="EMBL" id="KAG8369559.1"/>
    </source>
</evidence>
<keyword evidence="2" id="KW-0539">Nucleus</keyword>
<evidence type="ECO:0000256" key="2">
    <source>
        <dbReference type="ARBA" id="ARBA00023242"/>
    </source>
</evidence>
<dbReference type="PANTHER" id="PTHR12565">
    <property type="entry name" value="STEROL REGULATORY ELEMENT-BINDING PROTEIN"/>
    <property type="match status" value="1"/>
</dbReference>